<name>A0A540L6J3_MALBA</name>
<protein>
    <submittedName>
        <fullName evidence="2">Uncharacterized protein</fullName>
    </submittedName>
</protein>
<evidence type="ECO:0000313" key="3">
    <source>
        <dbReference type="Proteomes" id="UP000315295"/>
    </source>
</evidence>
<keyword evidence="1" id="KW-0812">Transmembrane</keyword>
<evidence type="ECO:0000256" key="1">
    <source>
        <dbReference type="SAM" id="Phobius"/>
    </source>
</evidence>
<dbReference type="Proteomes" id="UP000315295">
    <property type="component" value="Unassembled WGS sequence"/>
</dbReference>
<accession>A0A540L6J3</accession>
<keyword evidence="1" id="KW-0472">Membrane</keyword>
<dbReference type="AlphaFoldDB" id="A0A540L6J3"/>
<gene>
    <name evidence="2" type="ORF">C1H46_032341</name>
</gene>
<keyword evidence="1" id="KW-1133">Transmembrane helix</keyword>
<comment type="caution">
    <text evidence="2">The sequence shown here is derived from an EMBL/GenBank/DDBJ whole genome shotgun (WGS) entry which is preliminary data.</text>
</comment>
<sequence length="92" mass="10425">MSHKKQEHREGFKYIYAPLALGHIQLIRSSEDYGQELVKSWIGPPGLLCLESKYLPTCLSMLAFNTFLALSIVVWLPLFDNVQGTRGFVAQI</sequence>
<proteinExistence type="predicted"/>
<organism evidence="2 3">
    <name type="scientific">Malus baccata</name>
    <name type="common">Siberian crab apple</name>
    <name type="synonym">Pyrus baccata</name>
    <dbReference type="NCBI Taxonomy" id="106549"/>
    <lineage>
        <taxon>Eukaryota</taxon>
        <taxon>Viridiplantae</taxon>
        <taxon>Streptophyta</taxon>
        <taxon>Embryophyta</taxon>
        <taxon>Tracheophyta</taxon>
        <taxon>Spermatophyta</taxon>
        <taxon>Magnoliopsida</taxon>
        <taxon>eudicotyledons</taxon>
        <taxon>Gunneridae</taxon>
        <taxon>Pentapetalae</taxon>
        <taxon>rosids</taxon>
        <taxon>fabids</taxon>
        <taxon>Rosales</taxon>
        <taxon>Rosaceae</taxon>
        <taxon>Amygdaloideae</taxon>
        <taxon>Maleae</taxon>
        <taxon>Malus</taxon>
    </lineage>
</organism>
<keyword evidence="3" id="KW-1185">Reference proteome</keyword>
<evidence type="ECO:0000313" key="2">
    <source>
        <dbReference type="EMBL" id="TQD82103.1"/>
    </source>
</evidence>
<dbReference type="EMBL" id="VIEB01000737">
    <property type="protein sequence ID" value="TQD82103.1"/>
    <property type="molecule type" value="Genomic_DNA"/>
</dbReference>
<feature type="transmembrane region" description="Helical" evidence="1">
    <location>
        <begin position="54"/>
        <end position="78"/>
    </location>
</feature>
<reference evidence="2 3" key="1">
    <citation type="journal article" date="2019" name="G3 (Bethesda)">
        <title>Sequencing of a Wild Apple (Malus baccata) Genome Unravels the Differences Between Cultivated and Wild Apple Species Regarding Disease Resistance and Cold Tolerance.</title>
        <authorList>
            <person name="Chen X."/>
        </authorList>
    </citation>
    <scope>NUCLEOTIDE SEQUENCE [LARGE SCALE GENOMIC DNA]</scope>
    <source>
        <strain evidence="3">cv. Shandingzi</strain>
        <tissue evidence="2">Leaves</tissue>
    </source>
</reference>